<dbReference type="InterPro" id="IPR005823">
    <property type="entry name" value="Ribosomal_uL13_bac-type"/>
</dbReference>
<dbReference type="AlphaFoldDB" id="A0A366IAU4"/>
<dbReference type="Proteomes" id="UP000253490">
    <property type="component" value="Unassembled WGS sequence"/>
</dbReference>
<evidence type="ECO:0000313" key="8">
    <source>
        <dbReference type="EMBL" id="RBP67435.1"/>
    </source>
</evidence>
<evidence type="ECO:0000256" key="7">
    <source>
        <dbReference type="RuleBase" id="RU003878"/>
    </source>
</evidence>
<dbReference type="OrthoDB" id="9801330at2"/>
<dbReference type="NCBIfam" id="TIGR01066">
    <property type="entry name" value="rplM_bact"/>
    <property type="match status" value="1"/>
</dbReference>
<organism evidence="8 9">
    <name type="scientific">Alkalibaculum bacchi</name>
    <dbReference type="NCBI Taxonomy" id="645887"/>
    <lineage>
        <taxon>Bacteria</taxon>
        <taxon>Bacillati</taxon>
        <taxon>Bacillota</taxon>
        <taxon>Clostridia</taxon>
        <taxon>Eubacteriales</taxon>
        <taxon>Eubacteriaceae</taxon>
        <taxon>Alkalibaculum</taxon>
    </lineage>
</organism>
<dbReference type="InterPro" id="IPR005822">
    <property type="entry name" value="Ribosomal_uL13"/>
</dbReference>
<name>A0A366IAU4_9FIRM</name>
<dbReference type="CDD" id="cd00392">
    <property type="entry name" value="Ribosomal_L13"/>
    <property type="match status" value="1"/>
</dbReference>
<dbReference type="GO" id="GO:0022625">
    <property type="term" value="C:cytosolic large ribosomal subunit"/>
    <property type="evidence" value="ECO:0007669"/>
    <property type="project" value="TreeGrafter"/>
</dbReference>
<dbReference type="GO" id="GO:0017148">
    <property type="term" value="P:negative regulation of translation"/>
    <property type="evidence" value="ECO:0007669"/>
    <property type="project" value="TreeGrafter"/>
</dbReference>
<evidence type="ECO:0000256" key="6">
    <source>
        <dbReference type="RuleBase" id="RU003877"/>
    </source>
</evidence>
<dbReference type="PIRSF" id="PIRSF002181">
    <property type="entry name" value="Ribosomal_L13"/>
    <property type="match status" value="1"/>
</dbReference>
<comment type="subunit">
    <text evidence="5">Part of the 50S ribosomal subunit.</text>
</comment>
<dbReference type="GO" id="GO:0003735">
    <property type="term" value="F:structural constituent of ribosome"/>
    <property type="evidence" value="ECO:0007669"/>
    <property type="project" value="InterPro"/>
</dbReference>
<dbReference type="SUPFAM" id="SSF52161">
    <property type="entry name" value="Ribosomal protein L13"/>
    <property type="match status" value="1"/>
</dbReference>
<comment type="function">
    <text evidence="5 7">This protein is one of the early assembly proteins of the 50S ribosomal subunit, although it is not seen to bind rRNA by itself. It is important during the early stages of 50S assembly.</text>
</comment>
<gene>
    <name evidence="5 7" type="primary">rplM</name>
    <name evidence="8" type="ORF">DES36_104137</name>
</gene>
<keyword evidence="3 5" id="KW-0687">Ribonucleoprotein</keyword>
<dbReference type="PANTHER" id="PTHR11545:SF2">
    <property type="entry name" value="LARGE RIBOSOMAL SUBUNIT PROTEIN UL13M"/>
    <property type="match status" value="1"/>
</dbReference>
<evidence type="ECO:0000256" key="3">
    <source>
        <dbReference type="ARBA" id="ARBA00023274"/>
    </source>
</evidence>
<dbReference type="RefSeq" id="WP_113919995.1">
    <property type="nucleotide sequence ID" value="NZ_QNRX01000004.1"/>
</dbReference>
<reference evidence="8 9" key="1">
    <citation type="submission" date="2018-06" db="EMBL/GenBank/DDBJ databases">
        <title>Genomic Encyclopedia of Type Strains, Phase IV (KMG-IV): sequencing the most valuable type-strain genomes for metagenomic binning, comparative biology and taxonomic classification.</title>
        <authorList>
            <person name="Goeker M."/>
        </authorList>
    </citation>
    <scope>NUCLEOTIDE SEQUENCE [LARGE SCALE GENOMIC DNA]</scope>
    <source>
        <strain evidence="8 9">DSM 22112</strain>
    </source>
</reference>
<evidence type="ECO:0000256" key="1">
    <source>
        <dbReference type="ARBA" id="ARBA00006227"/>
    </source>
</evidence>
<dbReference type="FunFam" id="3.90.1180.10:FF:000001">
    <property type="entry name" value="50S ribosomal protein L13"/>
    <property type="match status" value="1"/>
</dbReference>
<evidence type="ECO:0000256" key="2">
    <source>
        <dbReference type="ARBA" id="ARBA00022980"/>
    </source>
</evidence>
<keyword evidence="9" id="KW-1185">Reference proteome</keyword>
<evidence type="ECO:0000256" key="5">
    <source>
        <dbReference type="HAMAP-Rule" id="MF_01366"/>
    </source>
</evidence>
<sequence>MQARATVMAKVNEVERKWYVVDADGKTLGRLATEVATVLRGKHKAIYTPHVDTGDHVIIINAEKIVMTGNKLDQKVYRRHTGYPGGLREVSYRKLLADKPEFLVYKAVKGMIPKNRLGRQMLSKLKVYKGSEHPHQAQKPEVLEIKG</sequence>
<dbReference type="Gene3D" id="3.90.1180.10">
    <property type="entry name" value="Ribosomal protein L13"/>
    <property type="match status" value="1"/>
</dbReference>
<dbReference type="PROSITE" id="PS00783">
    <property type="entry name" value="RIBOSOMAL_L13"/>
    <property type="match status" value="1"/>
</dbReference>
<dbReference type="GO" id="GO:0003729">
    <property type="term" value="F:mRNA binding"/>
    <property type="evidence" value="ECO:0007669"/>
    <property type="project" value="TreeGrafter"/>
</dbReference>
<dbReference type="InterPro" id="IPR023563">
    <property type="entry name" value="Ribosomal_uL13_CS"/>
</dbReference>
<dbReference type="EMBL" id="QNRX01000004">
    <property type="protein sequence ID" value="RBP67435.1"/>
    <property type="molecule type" value="Genomic_DNA"/>
</dbReference>
<dbReference type="PANTHER" id="PTHR11545">
    <property type="entry name" value="RIBOSOMAL PROTEIN L13"/>
    <property type="match status" value="1"/>
</dbReference>
<comment type="caution">
    <text evidence="8">The sequence shown here is derived from an EMBL/GenBank/DDBJ whole genome shotgun (WGS) entry which is preliminary data.</text>
</comment>
<dbReference type="Pfam" id="PF00572">
    <property type="entry name" value="Ribosomal_L13"/>
    <property type="match status" value="1"/>
</dbReference>
<evidence type="ECO:0000313" key="9">
    <source>
        <dbReference type="Proteomes" id="UP000253490"/>
    </source>
</evidence>
<comment type="similarity">
    <text evidence="1 5 6">Belongs to the universal ribosomal protein uL13 family.</text>
</comment>
<proteinExistence type="inferred from homology"/>
<dbReference type="InterPro" id="IPR036899">
    <property type="entry name" value="Ribosomal_uL13_sf"/>
</dbReference>
<protein>
    <recommendedName>
        <fullName evidence="4 5">Large ribosomal subunit protein uL13</fullName>
    </recommendedName>
</protein>
<accession>A0A366IAU4</accession>
<keyword evidence="2 5" id="KW-0689">Ribosomal protein</keyword>
<evidence type="ECO:0000256" key="4">
    <source>
        <dbReference type="ARBA" id="ARBA00035201"/>
    </source>
</evidence>
<dbReference type="HAMAP" id="MF_01366">
    <property type="entry name" value="Ribosomal_uL13"/>
    <property type="match status" value="1"/>
</dbReference>
<dbReference type="GO" id="GO:0006412">
    <property type="term" value="P:translation"/>
    <property type="evidence" value="ECO:0007669"/>
    <property type="project" value="UniProtKB-UniRule"/>
</dbReference>